<name>A0ABQ7G6U1_DUNSA</name>
<protein>
    <submittedName>
        <fullName evidence="2">Ubiquitin-like protein SMT3A</fullName>
    </submittedName>
</protein>
<dbReference type="SUPFAM" id="SSF54236">
    <property type="entry name" value="Ubiquitin-like"/>
    <property type="match status" value="1"/>
</dbReference>
<dbReference type="InterPro" id="IPR022617">
    <property type="entry name" value="Rad60/SUMO-like_dom"/>
</dbReference>
<proteinExistence type="predicted"/>
<evidence type="ECO:0000259" key="1">
    <source>
        <dbReference type="PROSITE" id="PS50053"/>
    </source>
</evidence>
<gene>
    <name evidence="2" type="ORF">DUNSADRAFT_14757</name>
</gene>
<feature type="domain" description="Ubiquitin-like" evidence="1">
    <location>
        <begin position="1"/>
        <end position="50"/>
    </location>
</feature>
<evidence type="ECO:0000313" key="2">
    <source>
        <dbReference type="EMBL" id="KAF5830326.1"/>
    </source>
</evidence>
<dbReference type="EMBL" id="MU070056">
    <property type="protein sequence ID" value="KAF5830326.1"/>
    <property type="molecule type" value="Genomic_DNA"/>
</dbReference>
<dbReference type="Proteomes" id="UP000815325">
    <property type="component" value="Unassembled WGS sequence"/>
</dbReference>
<dbReference type="Gene3D" id="3.10.20.90">
    <property type="entry name" value="Phosphatidylinositol 3-kinase Catalytic Subunit, Chain A, domain 1"/>
    <property type="match status" value="1"/>
</dbReference>
<dbReference type="InterPro" id="IPR000626">
    <property type="entry name" value="Ubiquitin-like_dom"/>
</dbReference>
<organism evidence="2 3">
    <name type="scientific">Dunaliella salina</name>
    <name type="common">Green alga</name>
    <name type="synonym">Protococcus salinus</name>
    <dbReference type="NCBI Taxonomy" id="3046"/>
    <lineage>
        <taxon>Eukaryota</taxon>
        <taxon>Viridiplantae</taxon>
        <taxon>Chlorophyta</taxon>
        <taxon>core chlorophytes</taxon>
        <taxon>Chlorophyceae</taxon>
        <taxon>CS clade</taxon>
        <taxon>Chlamydomonadales</taxon>
        <taxon>Dunaliellaceae</taxon>
        <taxon>Dunaliella</taxon>
    </lineage>
</organism>
<reference evidence="2" key="1">
    <citation type="submission" date="2017-08" db="EMBL/GenBank/DDBJ databases">
        <authorList>
            <person name="Polle J.E."/>
            <person name="Barry K."/>
            <person name="Cushman J."/>
            <person name="Schmutz J."/>
            <person name="Tran D."/>
            <person name="Hathwaick L.T."/>
            <person name="Yim W.C."/>
            <person name="Jenkins J."/>
            <person name="Mckie-Krisberg Z.M."/>
            <person name="Prochnik S."/>
            <person name="Lindquist E."/>
            <person name="Dockter R.B."/>
            <person name="Adam C."/>
            <person name="Molina H."/>
            <person name="Bunkerborg J."/>
            <person name="Jin E."/>
            <person name="Buchheim M."/>
            <person name="Magnuson J."/>
        </authorList>
    </citation>
    <scope>NUCLEOTIDE SEQUENCE</scope>
    <source>
        <strain evidence="2">CCAP 19/18</strain>
    </source>
</reference>
<dbReference type="InterPro" id="IPR029071">
    <property type="entry name" value="Ubiquitin-like_domsf"/>
</dbReference>
<dbReference type="Pfam" id="PF11976">
    <property type="entry name" value="Rad60-SLD"/>
    <property type="match status" value="1"/>
</dbReference>
<dbReference type="PANTHER" id="PTHR10562">
    <property type="entry name" value="SMALL UBIQUITIN-RELATED MODIFIER"/>
    <property type="match status" value="1"/>
</dbReference>
<sequence>MDAYIQKKNLDPSRIRFLFDGQRIMSDDTPEKMGIEDGDHIDCVQTQLGGAPVL</sequence>
<evidence type="ECO:0000313" key="3">
    <source>
        <dbReference type="Proteomes" id="UP000815325"/>
    </source>
</evidence>
<dbReference type="PROSITE" id="PS50053">
    <property type="entry name" value="UBIQUITIN_2"/>
    <property type="match status" value="1"/>
</dbReference>
<keyword evidence="3" id="KW-1185">Reference proteome</keyword>
<comment type="caution">
    <text evidence="2">The sequence shown here is derived from an EMBL/GenBank/DDBJ whole genome shotgun (WGS) entry which is preliminary data.</text>
</comment>
<accession>A0ABQ7G6U1</accession>